<dbReference type="InterPro" id="IPR025736">
    <property type="entry name" value="PucR_C-HTH_dom"/>
</dbReference>
<dbReference type="OrthoDB" id="142218at2"/>
<name>S0J7H3_9ENTE</name>
<dbReference type="Proteomes" id="UP000014136">
    <property type="component" value="Unassembled WGS sequence"/>
</dbReference>
<dbReference type="InterPro" id="IPR041522">
    <property type="entry name" value="CdaR_GGDEF"/>
</dbReference>
<comment type="similarity">
    <text evidence="1">Belongs to the CdaR family.</text>
</comment>
<dbReference type="InterPro" id="IPR042070">
    <property type="entry name" value="PucR_C-HTH_sf"/>
</dbReference>
<dbReference type="HOGENOM" id="CLU_017436_6_0_9"/>
<protein>
    <recommendedName>
        <fullName evidence="7">PucR family transcriptional regulator</fullName>
    </recommendedName>
</protein>
<feature type="domain" description="Purine catabolism PurC-like" evidence="2">
    <location>
        <begin position="17"/>
        <end position="127"/>
    </location>
</feature>
<dbReference type="STRING" id="41997.RV16_GL000667"/>
<dbReference type="Pfam" id="PF13556">
    <property type="entry name" value="HTH_30"/>
    <property type="match status" value="1"/>
</dbReference>
<dbReference type="Pfam" id="PF07905">
    <property type="entry name" value="PucR"/>
    <property type="match status" value="1"/>
</dbReference>
<dbReference type="EMBL" id="AHYT01000008">
    <property type="protein sequence ID" value="EOT28232.1"/>
    <property type="molecule type" value="Genomic_DNA"/>
</dbReference>
<dbReference type="eggNOG" id="COG2508">
    <property type="taxonomic scope" value="Bacteria"/>
</dbReference>
<evidence type="ECO:0000256" key="1">
    <source>
        <dbReference type="ARBA" id="ARBA00006754"/>
    </source>
</evidence>
<dbReference type="PANTHER" id="PTHR33744">
    <property type="entry name" value="CARBOHYDRATE DIACID REGULATOR"/>
    <property type="match status" value="1"/>
</dbReference>
<dbReference type="SUPFAM" id="SSF75138">
    <property type="entry name" value="HprK N-terminal domain-like"/>
    <property type="match status" value="1"/>
</dbReference>
<evidence type="ECO:0008006" key="7">
    <source>
        <dbReference type="Google" id="ProtNLM"/>
    </source>
</evidence>
<dbReference type="RefSeq" id="WP_016175533.1">
    <property type="nucleotide sequence ID" value="NZ_KE136389.1"/>
</dbReference>
<comment type="caution">
    <text evidence="5">The sequence shown here is derived from an EMBL/GenBank/DDBJ whole genome shotgun (WGS) entry which is preliminary data.</text>
</comment>
<evidence type="ECO:0000259" key="4">
    <source>
        <dbReference type="Pfam" id="PF17853"/>
    </source>
</evidence>
<gene>
    <name evidence="5" type="ORF">OMQ_01746</name>
</gene>
<dbReference type="PANTHER" id="PTHR33744:SF1">
    <property type="entry name" value="DNA-BINDING TRANSCRIPTIONAL ACTIVATOR ADER"/>
    <property type="match status" value="1"/>
</dbReference>
<evidence type="ECO:0000259" key="2">
    <source>
        <dbReference type="Pfam" id="PF07905"/>
    </source>
</evidence>
<keyword evidence="6" id="KW-1185">Reference proteome</keyword>
<dbReference type="PATRIC" id="fig|1139996.3.peg.1733"/>
<dbReference type="AlphaFoldDB" id="S0J7H3"/>
<reference evidence="5 6" key="1">
    <citation type="submission" date="2013-03" db="EMBL/GenBank/DDBJ databases">
        <title>The Genome Sequence of Enterococcus saccharolyticus ATCC_43076 (Illumina only assembly).</title>
        <authorList>
            <consortium name="The Broad Institute Genomics Platform"/>
            <consortium name="The Broad Institute Genome Sequencing Center for Infectious Disease"/>
            <person name="Earl A."/>
            <person name="Russ C."/>
            <person name="Gilmore M."/>
            <person name="Surin D."/>
            <person name="Walker B."/>
            <person name="Young S."/>
            <person name="Zeng Q."/>
            <person name="Gargeya S."/>
            <person name="Fitzgerald M."/>
            <person name="Haas B."/>
            <person name="Abouelleil A."/>
            <person name="Allen A.W."/>
            <person name="Alvarado L."/>
            <person name="Arachchi H.M."/>
            <person name="Berlin A.M."/>
            <person name="Chapman S.B."/>
            <person name="Gainer-Dewar J."/>
            <person name="Goldberg J."/>
            <person name="Griggs A."/>
            <person name="Gujja S."/>
            <person name="Hansen M."/>
            <person name="Howarth C."/>
            <person name="Imamovic A."/>
            <person name="Ireland A."/>
            <person name="Larimer J."/>
            <person name="McCowan C."/>
            <person name="Murphy C."/>
            <person name="Pearson M."/>
            <person name="Poon T.W."/>
            <person name="Priest M."/>
            <person name="Roberts A."/>
            <person name="Saif S."/>
            <person name="Shea T."/>
            <person name="Sisk P."/>
            <person name="Sykes S."/>
            <person name="Wortman J."/>
            <person name="Nusbaum C."/>
            <person name="Birren B."/>
        </authorList>
    </citation>
    <scope>NUCLEOTIDE SEQUENCE [LARGE SCALE GENOMIC DNA]</scope>
    <source>
        <strain evidence="5 6">ATCC 43076</strain>
    </source>
</reference>
<proteinExistence type="inferred from homology"/>
<evidence type="ECO:0000259" key="3">
    <source>
        <dbReference type="Pfam" id="PF13556"/>
    </source>
</evidence>
<feature type="domain" description="CdaR GGDEF-like" evidence="4">
    <location>
        <begin position="159"/>
        <end position="277"/>
    </location>
</feature>
<evidence type="ECO:0000313" key="5">
    <source>
        <dbReference type="EMBL" id="EOT28232.1"/>
    </source>
</evidence>
<accession>S0J7H3</accession>
<sequence>MAVKVKDIYKRIQENNNNIELLAGEGGMSNLIDWFHFVEGVETTGFLEGREIIIVTGIALKEKGNTLIEIMQKALEKGASAIIVNVGRHILSIDSDMIDFCNEHSFPLFTLPWEVYMSNVAKIIAQEVQNNYKRKNELVSSFKNAIFFPEKQEFYSADLARYDYQVDWKYCISIIQVHDRHSSEVVPAEELRRIKKYLENTLAYLAPQTVVFRLNDALVVCFANYLEENISHMMTQLIDNLPRYCHKEYLLYVGIGRNTLSVRCINKTYNIAKKVVRLQTKLDKPYQVLSYKDLGISQLLLAMEDTEIMSEFYANKLKYLVDYDEMNQTDYCQFLEIYFEEGCRVQEVANKMYLHRNSINYKLKKIEEILACDLSDFTIRVELMVALKVRLIL</sequence>
<dbReference type="InterPro" id="IPR051448">
    <property type="entry name" value="CdaR-like_regulators"/>
</dbReference>
<organism evidence="5 6">
    <name type="scientific">Enterococcus saccharolyticus subsp. saccharolyticus ATCC 43076</name>
    <dbReference type="NCBI Taxonomy" id="1139996"/>
    <lineage>
        <taxon>Bacteria</taxon>
        <taxon>Bacillati</taxon>
        <taxon>Bacillota</taxon>
        <taxon>Bacilli</taxon>
        <taxon>Lactobacillales</taxon>
        <taxon>Enterococcaceae</taxon>
        <taxon>Enterococcus</taxon>
    </lineage>
</organism>
<dbReference type="InterPro" id="IPR028979">
    <property type="entry name" value="Ser_kin/Pase_Hpr-like_N_sf"/>
</dbReference>
<dbReference type="Pfam" id="PF17853">
    <property type="entry name" value="GGDEF_2"/>
    <property type="match status" value="1"/>
</dbReference>
<dbReference type="InterPro" id="IPR012914">
    <property type="entry name" value="PucR_dom"/>
</dbReference>
<dbReference type="Gene3D" id="1.10.10.2840">
    <property type="entry name" value="PucR C-terminal helix-turn-helix domain"/>
    <property type="match status" value="1"/>
</dbReference>
<evidence type="ECO:0000313" key="6">
    <source>
        <dbReference type="Proteomes" id="UP000014136"/>
    </source>
</evidence>
<feature type="domain" description="PucR C-terminal helix-turn-helix" evidence="3">
    <location>
        <begin position="334"/>
        <end position="389"/>
    </location>
</feature>